<evidence type="ECO:0000256" key="5">
    <source>
        <dbReference type="ARBA" id="ARBA00022695"/>
    </source>
</evidence>
<keyword evidence="4" id="KW-0808">Transferase</keyword>
<dbReference type="PANTHER" id="PTHR10739:SF13">
    <property type="entry name" value="CHOLINE-PHOSPHATE CYTIDYLYLTRANSFERASE"/>
    <property type="match status" value="1"/>
</dbReference>
<dbReference type="GeneID" id="136817077"/>
<evidence type="ECO:0000313" key="13">
    <source>
        <dbReference type="EnsemblMetazoa" id="CLYHEMP020012.1"/>
    </source>
</evidence>
<proteinExistence type="inferred from homology"/>
<comment type="pathway">
    <text evidence="1">Lipid metabolism.</text>
</comment>
<dbReference type="OrthoDB" id="17102at2759"/>
<evidence type="ECO:0000313" key="14">
    <source>
        <dbReference type="Proteomes" id="UP000594262"/>
    </source>
</evidence>
<dbReference type="RefSeq" id="XP_066929519.1">
    <property type="nucleotide sequence ID" value="XM_067073418.1"/>
</dbReference>
<feature type="region of interest" description="Disordered" evidence="11">
    <location>
        <begin position="1"/>
        <end position="31"/>
    </location>
</feature>
<dbReference type="EnsemblMetazoa" id="CLYHEMT020012.1">
    <property type="protein sequence ID" value="CLYHEMP020012.1"/>
    <property type="gene ID" value="CLYHEMG020012"/>
</dbReference>
<feature type="domain" description="Cytidyltransferase-like" evidence="12">
    <location>
        <begin position="78"/>
        <end position="206"/>
    </location>
</feature>
<dbReference type="InterPro" id="IPR004821">
    <property type="entry name" value="Cyt_trans-like"/>
</dbReference>
<dbReference type="InterPro" id="IPR045049">
    <property type="entry name" value="Pcy1-like"/>
</dbReference>
<protein>
    <recommendedName>
        <fullName evidence="10">choline-phosphate cytidylyltransferase</fullName>
        <ecNumber evidence="10">2.7.7.15</ecNumber>
    </recommendedName>
</protein>
<dbReference type="SUPFAM" id="SSF52374">
    <property type="entry name" value="Nucleotidylyl transferase"/>
    <property type="match status" value="1"/>
</dbReference>
<keyword evidence="8" id="KW-1208">Phospholipid metabolism</keyword>
<evidence type="ECO:0000256" key="11">
    <source>
        <dbReference type="SAM" id="MobiDB-lite"/>
    </source>
</evidence>
<evidence type="ECO:0000256" key="2">
    <source>
        <dbReference type="ARBA" id="ARBA00010101"/>
    </source>
</evidence>
<dbReference type="EC" id="2.7.7.15" evidence="10"/>
<dbReference type="GO" id="GO:0004105">
    <property type="term" value="F:choline-phosphate cytidylyltransferase activity"/>
    <property type="evidence" value="ECO:0007669"/>
    <property type="project" value="UniProtKB-EC"/>
</dbReference>
<dbReference type="NCBIfam" id="TIGR00125">
    <property type="entry name" value="cyt_tran_rel"/>
    <property type="match status" value="1"/>
</dbReference>
<evidence type="ECO:0000256" key="4">
    <source>
        <dbReference type="ARBA" id="ARBA00022679"/>
    </source>
</evidence>
<dbReference type="FunFam" id="3.40.50.620:FF:000016">
    <property type="entry name" value="Putative choline-phosphate cytidylyltransferase B"/>
    <property type="match status" value="1"/>
</dbReference>
<keyword evidence="14" id="KW-1185">Reference proteome</keyword>
<keyword evidence="5" id="KW-0548">Nucleotidyltransferase</keyword>
<feature type="compositionally biased region" description="Polar residues" evidence="11">
    <location>
        <begin position="328"/>
        <end position="341"/>
    </location>
</feature>
<evidence type="ECO:0000256" key="3">
    <source>
        <dbReference type="ARBA" id="ARBA00022516"/>
    </source>
</evidence>
<dbReference type="UniPathway" id="UPA00753">
    <property type="reaction ID" value="UER00739"/>
</dbReference>
<evidence type="ECO:0000256" key="9">
    <source>
        <dbReference type="ARBA" id="ARBA00025706"/>
    </source>
</evidence>
<dbReference type="PANTHER" id="PTHR10739">
    <property type="entry name" value="CYTIDYLYLTRANSFERASE"/>
    <property type="match status" value="1"/>
</dbReference>
<evidence type="ECO:0000256" key="10">
    <source>
        <dbReference type="ARBA" id="ARBA00026101"/>
    </source>
</evidence>
<dbReference type="CDD" id="cd02174">
    <property type="entry name" value="CCT"/>
    <property type="match status" value="1"/>
</dbReference>
<accession>A0A7M5X9H2</accession>
<reference evidence="13" key="1">
    <citation type="submission" date="2021-01" db="UniProtKB">
        <authorList>
            <consortium name="EnsemblMetazoa"/>
        </authorList>
    </citation>
    <scope>IDENTIFICATION</scope>
</reference>
<keyword evidence="7" id="KW-0594">Phospholipid biosynthesis</keyword>
<keyword evidence="6" id="KW-0443">Lipid metabolism</keyword>
<evidence type="ECO:0000256" key="1">
    <source>
        <dbReference type="ARBA" id="ARBA00005189"/>
    </source>
</evidence>
<dbReference type="InterPro" id="IPR014729">
    <property type="entry name" value="Rossmann-like_a/b/a_fold"/>
</dbReference>
<name>A0A7M5X9H2_9CNID</name>
<sequence length="348" mass="39845">MNSKYNMASIKKRKSEVNNAEPASKKPKQSWKDFKLSASDMAILHDPSNPTADFWPTREKTITLEEAKLGTDVPVRVYADGIYDMFHAGHANSLRQAKSLFPNTYLVVGSCSDQMTHKLKGFTVMTDEERYEMIRHCRYVDELITDAPWTITQEFLDKHKIDFVAHDDLPYNSAGQEDIYKFVKEAGQFAATERTPGISTSDIITRIVRDYDMYVQRNLQRGYSRQDLNVGFIKEKEIVVKEKYKKIKDRSQELITNWEDKSREAIMGFIEMFGPDSMMTGLWERGKNRLSVTSRRIREAISPPRSPMGGEGTSYDGHISSDDEDQSDIPNGSIETYNNLDGLSDTEK</sequence>
<dbReference type="InterPro" id="IPR041723">
    <property type="entry name" value="CCT"/>
</dbReference>
<dbReference type="Gene3D" id="3.40.50.620">
    <property type="entry name" value="HUPs"/>
    <property type="match status" value="1"/>
</dbReference>
<evidence type="ECO:0000256" key="6">
    <source>
        <dbReference type="ARBA" id="ARBA00023098"/>
    </source>
</evidence>
<dbReference type="Proteomes" id="UP000594262">
    <property type="component" value="Unplaced"/>
</dbReference>
<feature type="region of interest" description="Disordered" evidence="11">
    <location>
        <begin position="295"/>
        <end position="348"/>
    </location>
</feature>
<dbReference type="AlphaFoldDB" id="A0A7M5X9H2"/>
<evidence type="ECO:0000259" key="12">
    <source>
        <dbReference type="Pfam" id="PF01467"/>
    </source>
</evidence>
<organism evidence="13 14">
    <name type="scientific">Clytia hemisphaerica</name>
    <dbReference type="NCBI Taxonomy" id="252671"/>
    <lineage>
        <taxon>Eukaryota</taxon>
        <taxon>Metazoa</taxon>
        <taxon>Cnidaria</taxon>
        <taxon>Hydrozoa</taxon>
        <taxon>Hydroidolina</taxon>
        <taxon>Leptothecata</taxon>
        <taxon>Obeliida</taxon>
        <taxon>Clytiidae</taxon>
        <taxon>Clytia</taxon>
    </lineage>
</organism>
<comment type="pathway">
    <text evidence="9">Phospholipid metabolism; phosphatidylcholine biosynthesis; phosphatidylcholine from phosphocholine: step 1/2.</text>
</comment>
<evidence type="ECO:0000256" key="7">
    <source>
        <dbReference type="ARBA" id="ARBA00023209"/>
    </source>
</evidence>
<keyword evidence="3" id="KW-0444">Lipid biosynthesis</keyword>
<comment type="similarity">
    <text evidence="2">Belongs to the cytidylyltransferase family.</text>
</comment>
<evidence type="ECO:0000256" key="8">
    <source>
        <dbReference type="ARBA" id="ARBA00023264"/>
    </source>
</evidence>
<dbReference type="Pfam" id="PF01467">
    <property type="entry name" value="CTP_transf_like"/>
    <property type="match status" value="1"/>
</dbReference>
<dbReference type="GO" id="GO:0031210">
    <property type="term" value="F:phosphatidylcholine binding"/>
    <property type="evidence" value="ECO:0007669"/>
    <property type="project" value="TreeGrafter"/>
</dbReference>